<dbReference type="AlphaFoldDB" id="G4TMZ5"/>
<accession>G4TMZ5</accession>
<dbReference type="Proteomes" id="UP000007148">
    <property type="component" value="Unassembled WGS sequence"/>
</dbReference>
<proteinExistence type="predicted"/>
<dbReference type="HOGENOM" id="CLU_1421921_0_0_1"/>
<gene>
    <name evidence="1" type="ORF">PIIN_06625</name>
</gene>
<reference evidence="1 2" key="1">
    <citation type="journal article" date="2011" name="PLoS Pathog.">
        <title>Endophytic Life Strategies Decoded by Genome and Transcriptome Analyses of the Mutualistic Root Symbiont Piriformospora indica.</title>
        <authorList>
            <person name="Zuccaro A."/>
            <person name="Lahrmann U."/>
            <person name="Guldener U."/>
            <person name="Langen G."/>
            <person name="Pfiffi S."/>
            <person name="Biedenkopf D."/>
            <person name="Wong P."/>
            <person name="Samans B."/>
            <person name="Grimm C."/>
            <person name="Basiewicz M."/>
            <person name="Murat C."/>
            <person name="Martin F."/>
            <person name="Kogel K.H."/>
        </authorList>
    </citation>
    <scope>NUCLEOTIDE SEQUENCE [LARGE SCALE GENOMIC DNA]</scope>
    <source>
        <strain evidence="1 2">DSM 11827</strain>
    </source>
</reference>
<dbReference type="EMBL" id="CAFZ01000178">
    <property type="protein sequence ID" value="CCA72688.1"/>
    <property type="molecule type" value="Genomic_DNA"/>
</dbReference>
<evidence type="ECO:0000313" key="1">
    <source>
        <dbReference type="EMBL" id="CCA72688.1"/>
    </source>
</evidence>
<comment type="caution">
    <text evidence="1">The sequence shown here is derived from an EMBL/GenBank/DDBJ whole genome shotgun (WGS) entry which is preliminary data.</text>
</comment>
<evidence type="ECO:0000313" key="2">
    <source>
        <dbReference type="Proteomes" id="UP000007148"/>
    </source>
</evidence>
<organism evidence="1 2">
    <name type="scientific">Serendipita indica (strain DSM 11827)</name>
    <name type="common">Root endophyte fungus</name>
    <name type="synonym">Piriformospora indica</name>
    <dbReference type="NCBI Taxonomy" id="1109443"/>
    <lineage>
        <taxon>Eukaryota</taxon>
        <taxon>Fungi</taxon>
        <taxon>Dikarya</taxon>
        <taxon>Basidiomycota</taxon>
        <taxon>Agaricomycotina</taxon>
        <taxon>Agaricomycetes</taxon>
        <taxon>Sebacinales</taxon>
        <taxon>Serendipitaceae</taxon>
        <taxon>Serendipita</taxon>
    </lineage>
</organism>
<keyword evidence="2" id="KW-1185">Reference proteome</keyword>
<sequence>MCLGFAKDITTNLTKTVCDIMVPLANVAYNLNSERKDSKLITYTSNLVMPSANHAGDIVADPRLICPLCSYNFSTSSSTRRHLMRLKPCWLGKKLSKGHSKSQTQRRERKRRYTARYQRLAKLGLYNMANKLLDVEHYNHPDGIYLIPLKITTVQVCHILSLALSSRRHTKPARVLYVIITAHGYGRSRTQ</sequence>
<protein>
    <submittedName>
        <fullName evidence="1">Uncharacterized protein</fullName>
    </submittedName>
</protein>
<dbReference type="InParanoid" id="G4TMZ5"/>
<name>G4TMZ5_SERID</name>